<protein>
    <submittedName>
        <fullName evidence="1">Uncharacterized protein</fullName>
    </submittedName>
</protein>
<evidence type="ECO:0000313" key="2">
    <source>
        <dbReference type="Proteomes" id="UP001197827"/>
    </source>
</evidence>
<comment type="caution">
    <text evidence="1">The sequence shown here is derived from an EMBL/GenBank/DDBJ whole genome shotgun (WGS) entry which is preliminary data.</text>
</comment>
<dbReference type="AlphaFoldDB" id="A0AAW4VPT4"/>
<dbReference type="Proteomes" id="UP001197827">
    <property type="component" value="Unassembled WGS sequence"/>
</dbReference>
<reference evidence="1" key="1">
    <citation type="submission" date="2021-10" db="EMBL/GenBank/DDBJ databases">
        <title>Collection of gut derived symbiotic bacterial strains cultured from healthy donors.</title>
        <authorList>
            <person name="Lin H."/>
            <person name="Littmann E."/>
            <person name="Kohout C."/>
            <person name="Pamer E.G."/>
        </authorList>
    </citation>
    <scope>NUCLEOTIDE SEQUENCE</scope>
    <source>
        <strain evidence="1">DFI.5.2</strain>
    </source>
</reference>
<dbReference type="RefSeq" id="WP_054322213.1">
    <property type="nucleotide sequence ID" value="NZ_JAJDKQ010000028.1"/>
</dbReference>
<proteinExistence type="predicted"/>
<evidence type="ECO:0000313" key="1">
    <source>
        <dbReference type="EMBL" id="MCB8562688.1"/>
    </source>
</evidence>
<name>A0AAW4VPT4_9FIRM</name>
<organism evidence="1 2">
    <name type="scientific">Faecalibacillus intestinalis</name>
    <dbReference type="NCBI Taxonomy" id="1982626"/>
    <lineage>
        <taxon>Bacteria</taxon>
        <taxon>Bacillati</taxon>
        <taxon>Bacillota</taxon>
        <taxon>Erysipelotrichia</taxon>
        <taxon>Erysipelotrichales</taxon>
        <taxon>Coprobacillaceae</taxon>
        <taxon>Faecalibacillus</taxon>
    </lineage>
</organism>
<sequence>MKETNYSLIITDLEKRILIQGLTLLKNKQINENKKYDFIDDLIIKACDAPAIQNKKKHFYEER</sequence>
<gene>
    <name evidence="1" type="ORF">LJD74_11890</name>
</gene>
<dbReference type="EMBL" id="JAJDKQ010000028">
    <property type="protein sequence ID" value="MCB8562688.1"/>
    <property type="molecule type" value="Genomic_DNA"/>
</dbReference>
<accession>A0AAW4VPT4</accession>